<evidence type="ECO:0000313" key="1">
    <source>
        <dbReference type="EMBL" id="EJW90209.1"/>
    </source>
</evidence>
<comment type="caution">
    <text evidence="1">The sequence shown here is derived from an EMBL/GenBank/DDBJ whole genome shotgun (WGS) entry which is preliminary data.</text>
</comment>
<sequence length="43" mass="4945">MSTFIRTRIPWTPGSALPFGPSPPWDGRTKLLSWNISILRTCW</sequence>
<reference evidence="1" key="1">
    <citation type="journal article" date="2012" name="PLoS ONE">
        <title>Gene sets for utilization of primary and secondary nutrition supplies in the distal gut of endangered iberian lynx.</title>
        <authorList>
            <person name="Alcaide M."/>
            <person name="Messina E."/>
            <person name="Richter M."/>
            <person name="Bargiela R."/>
            <person name="Peplies J."/>
            <person name="Huws S.A."/>
            <person name="Newbold C.J."/>
            <person name="Golyshin P.N."/>
            <person name="Simon M.A."/>
            <person name="Lopez G."/>
            <person name="Yakimov M.M."/>
            <person name="Ferrer M."/>
        </authorList>
    </citation>
    <scope>NUCLEOTIDE SEQUENCE</scope>
</reference>
<protein>
    <submittedName>
        <fullName evidence="1">Uncharacterized protein</fullName>
    </submittedName>
</protein>
<accession>J9FS70</accession>
<dbReference type="EMBL" id="AMCI01008975">
    <property type="protein sequence ID" value="EJW90209.1"/>
    <property type="molecule type" value="Genomic_DNA"/>
</dbReference>
<name>J9FS70_9ZZZZ</name>
<gene>
    <name evidence="1" type="ORF">EVA_21684</name>
</gene>
<proteinExistence type="predicted"/>
<dbReference type="AlphaFoldDB" id="J9FS70"/>
<organism evidence="1">
    <name type="scientific">gut metagenome</name>
    <dbReference type="NCBI Taxonomy" id="749906"/>
    <lineage>
        <taxon>unclassified sequences</taxon>
        <taxon>metagenomes</taxon>
        <taxon>organismal metagenomes</taxon>
    </lineage>
</organism>